<gene>
    <name evidence="2" type="ORF">SR1949_28450</name>
</gene>
<keyword evidence="3" id="KW-1185">Reference proteome</keyword>
<reference evidence="3" key="1">
    <citation type="submission" date="2019-02" db="EMBL/GenBank/DDBJ databases">
        <title>Draft genome sequence of Sphaerospermopsis reniformis NIES-1949.</title>
        <authorList>
            <person name="Yamaguchi H."/>
            <person name="Suzuki S."/>
            <person name="Kawachi M."/>
        </authorList>
    </citation>
    <scope>NUCLEOTIDE SEQUENCE [LARGE SCALE GENOMIC DNA]</scope>
    <source>
        <strain evidence="3">NIES-1949</strain>
    </source>
</reference>
<dbReference type="Proteomes" id="UP000300142">
    <property type="component" value="Unassembled WGS sequence"/>
</dbReference>
<evidence type="ECO:0000313" key="3">
    <source>
        <dbReference type="Proteomes" id="UP000300142"/>
    </source>
</evidence>
<dbReference type="AlphaFoldDB" id="A0A480A1Y2"/>
<comment type="caution">
    <text evidence="2">The sequence shown here is derived from an EMBL/GenBank/DDBJ whole genome shotgun (WGS) entry which is preliminary data.</text>
</comment>
<feature type="region of interest" description="Disordered" evidence="1">
    <location>
        <begin position="53"/>
        <end position="88"/>
    </location>
</feature>
<sequence>MSEKIHSRYADGTPVYQSQRPPRFGEPIADPLAQGGHSRLRWDQYHQRVYQAREFDTNGQPVRDIDFTSPTYPNGTPRPDHLPPPHQHLWLANITGGTPTRSKQPKPL</sequence>
<evidence type="ECO:0000313" key="2">
    <source>
        <dbReference type="EMBL" id="GCL37733.1"/>
    </source>
</evidence>
<protein>
    <submittedName>
        <fullName evidence="2">Uncharacterized protein</fullName>
    </submittedName>
</protein>
<dbReference type="RefSeq" id="WP_137667828.1">
    <property type="nucleotide sequence ID" value="NZ_BJCE01000094.1"/>
</dbReference>
<name>A0A480A1Y2_9CYAN</name>
<proteinExistence type="predicted"/>
<accession>A0A480A1Y2</accession>
<organism evidence="2 3">
    <name type="scientific">Sphaerospermopsis reniformis</name>
    <dbReference type="NCBI Taxonomy" id="531300"/>
    <lineage>
        <taxon>Bacteria</taxon>
        <taxon>Bacillati</taxon>
        <taxon>Cyanobacteriota</taxon>
        <taxon>Cyanophyceae</taxon>
        <taxon>Nostocales</taxon>
        <taxon>Aphanizomenonaceae</taxon>
        <taxon>Sphaerospermopsis</taxon>
    </lineage>
</organism>
<feature type="region of interest" description="Disordered" evidence="1">
    <location>
        <begin position="1"/>
        <end position="35"/>
    </location>
</feature>
<dbReference type="EMBL" id="BJCE01000094">
    <property type="protein sequence ID" value="GCL37733.1"/>
    <property type="molecule type" value="Genomic_DNA"/>
</dbReference>
<evidence type="ECO:0000256" key="1">
    <source>
        <dbReference type="SAM" id="MobiDB-lite"/>
    </source>
</evidence>